<dbReference type="CDD" id="cd16031">
    <property type="entry name" value="G6S_like"/>
    <property type="match status" value="1"/>
</dbReference>
<dbReference type="AlphaFoldDB" id="A0A345YS51"/>
<dbReference type="Proteomes" id="UP000282185">
    <property type="component" value="Unassembled WGS sequence"/>
</dbReference>
<dbReference type="InterPro" id="IPR017850">
    <property type="entry name" value="Alkaline_phosphatase_core_sf"/>
</dbReference>
<dbReference type="PANTHER" id="PTHR43108">
    <property type="entry name" value="N-ACETYLGLUCOSAMINE-6-SULFATASE FAMILY MEMBER"/>
    <property type="match status" value="1"/>
</dbReference>
<dbReference type="Proteomes" id="UP000254236">
    <property type="component" value="Chromosome"/>
</dbReference>
<evidence type="ECO:0000256" key="3">
    <source>
        <dbReference type="ARBA" id="ARBA00022801"/>
    </source>
</evidence>
<protein>
    <submittedName>
        <fullName evidence="7">DUF4976 domain-containing protein</fullName>
    </submittedName>
</protein>
<dbReference type="Pfam" id="PF00884">
    <property type="entry name" value="Sulfatase"/>
    <property type="match status" value="1"/>
</dbReference>
<evidence type="ECO:0000313" key="8">
    <source>
        <dbReference type="Proteomes" id="UP000254236"/>
    </source>
</evidence>
<reference evidence="6 8" key="1">
    <citation type="submission" date="2018-07" db="EMBL/GenBank/DDBJ databases">
        <title>Brachybacterium saurashtrense DSM 23186 genome sequence.</title>
        <authorList>
            <person name="Guo L."/>
        </authorList>
    </citation>
    <scope>NUCLEOTIDE SEQUENCE [LARGE SCALE GENOMIC DNA]</scope>
    <source>
        <strain evidence="6 8">DSM 23186</strain>
    </source>
</reference>
<dbReference type="OrthoDB" id="9777306at2"/>
<dbReference type="Gene3D" id="3.40.720.10">
    <property type="entry name" value="Alkaline Phosphatase, subunit A"/>
    <property type="match status" value="1"/>
</dbReference>
<accession>A0A345YS51</accession>
<gene>
    <name evidence="6" type="ORF">DWV08_14790</name>
    <name evidence="7" type="ORF">DXU92_09410</name>
</gene>
<reference evidence="7 9" key="2">
    <citation type="submission" date="2018-08" db="EMBL/GenBank/DDBJ databases">
        <title>Brachybacterium saurashtrense DSM 23186.</title>
        <authorList>
            <person name="Li Y."/>
        </authorList>
    </citation>
    <scope>NUCLEOTIDE SEQUENCE [LARGE SCALE GENOMIC DNA]</scope>
    <source>
        <strain evidence="7 9">DSM 23186</strain>
    </source>
</reference>
<dbReference type="GO" id="GO:0016787">
    <property type="term" value="F:hydrolase activity"/>
    <property type="evidence" value="ECO:0007669"/>
    <property type="project" value="UniProtKB-KW"/>
</dbReference>
<dbReference type="PROSITE" id="PS00523">
    <property type="entry name" value="SULFATASE_1"/>
    <property type="match status" value="1"/>
</dbReference>
<dbReference type="PANTHER" id="PTHR43108:SF6">
    <property type="entry name" value="N-SULPHOGLUCOSAMINE SULPHOHYDROLASE"/>
    <property type="match status" value="1"/>
</dbReference>
<dbReference type="EMBL" id="QSWH01000004">
    <property type="protein sequence ID" value="RRR22468.1"/>
    <property type="molecule type" value="Genomic_DNA"/>
</dbReference>
<evidence type="ECO:0000313" key="7">
    <source>
        <dbReference type="EMBL" id="RRR22468.1"/>
    </source>
</evidence>
<comment type="similarity">
    <text evidence="1">Belongs to the sulfatase family.</text>
</comment>
<evidence type="ECO:0000256" key="1">
    <source>
        <dbReference type="ARBA" id="ARBA00008779"/>
    </source>
</evidence>
<evidence type="ECO:0000259" key="5">
    <source>
        <dbReference type="Pfam" id="PF00884"/>
    </source>
</evidence>
<organism evidence="7 9">
    <name type="scientific">Brachybacterium saurashtrense</name>
    <dbReference type="NCBI Taxonomy" id="556288"/>
    <lineage>
        <taxon>Bacteria</taxon>
        <taxon>Bacillati</taxon>
        <taxon>Actinomycetota</taxon>
        <taxon>Actinomycetes</taxon>
        <taxon>Micrococcales</taxon>
        <taxon>Dermabacteraceae</taxon>
        <taxon>Brachybacterium</taxon>
    </lineage>
</organism>
<dbReference type="InterPro" id="IPR000917">
    <property type="entry name" value="Sulfatase_N"/>
</dbReference>
<name>A0A345YS51_9MICO</name>
<evidence type="ECO:0000313" key="6">
    <source>
        <dbReference type="EMBL" id="AXK46753.1"/>
    </source>
</evidence>
<keyword evidence="8" id="KW-1185">Reference proteome</keyword>
<keyword evidence="3" id="KW-0378">Hydrolase</keyword>
<proteinExistence type="inferred from homology"/>
<dbReference type="RefSeq" id="WP_115414500.1">
    <property type="nucleotide sequence ID" value="NZ_CP031356.1"/>
</dbReference>
<evidence type="ECO:0000313" key="9">
    <source>
        <dbReference type="Proteomes" id="UP000282185"/>
    </source>
</evidence>
<dbReference type="KEGG" id="bsau:DWV08_14790"/>
<sequence length="483" mass="55194">MTRPNIVFIMSDDHAAHSISAYGSRVNTTPHMDRLAAEGALMEAAYCTNSICTPSRASILTGTYSHLNRACSIYSEFDYRVPTFPEVLQGRGYRTALYGKWHLGRSERSRPRGFDDWRIFPDQGEYVDPVMQGPDGEERIEGYATDIVTRQSLDFLESLDADEPFCLLVHHKAPHRPWIPHPRYQDLHQVGTIPEPETMWDEHETRAQVVREVAMQLDDLRPSDYKDELPAELEGEDETARRARTSWKYQRYMRDYLHCVQAVDDSVGEILEHLEATGLDQNTLVIYTSDQGFFLGDHGWFDKRLMLDESLTMPMLARWPAQIPAGTRVADIVSNVDVAATLLEAAGQEPADLPDQQGRSFLPQLRGEQVEDWRQAVYYRYWEHDDPEHHAPAHYGVRTPAHKYIRYYNDGLGSPGSSDRVMPVEDELYDLAADPREMTNVAHDPAYAEVLAQMQALTAQLQEEYGDAPYEGPDTPRLEWPHV</sequence>
<keyword evidence="2" id="KW-0732">Signal</keyword>
<dbReference type="SUPFAM" id="SSF53649">
    <property type="entry name" value="Alkaline phosphatase-like"/>
    <property type="match status" value="1"/>
</dbReference>
<evidence type="ECO:0000256" key="4">
    <source>
        <dbReference type="ARBA" id="ARBA00023180"/>
    </source>
</evidence>
<dbReference type="InterPro" id="IPR024607">
    <property type="entry name" value="Sulfatase_CS"/>
</dbReference>
<evidence type="ECO:0000256" key="2">
    <source>
        <dbReference type="ARBA" id="ARBA00022729"/>
    </source>
</evidence>
<keyword evidence="4" id="KW-0325">Glycoprotein</keyword>
<dbReference type="EMBL" id="CP031356">
    <property type="protein sequence ID" value="AXK46753.1"/>
    <property type="molecule type" value="Genomic_DNA"/>
</dbReference>
<feature type="domain" description="Sulfatase N-terminal" evidence="5">
    <location>
        <begin position="4"/>
        <end position="347"/>
    </location>
</feature>